<protein>
    <recommendedName>
        <fullName evidence="2">TonB-dependent receptor plug domain-containing protein</fullName>
    </recommendedName>
</protein>
<evidence type="ECO:0000313" key="4">
    <source>
        <dbReference type="Proteomes" id="UP000238042"/>
    </source>
</evidence>
<dbReference type="Pfam" id="PF07715">
    <property type="entry name" value="Plug"/>
    <property type="match status" value="1"/>
</dbReference>
<gene>
    <name evidence="3" type="ORF">C4S77_04725</name>
</gene>
<dbReference type="Gene3D" id="2.60.40.1120">
    <property type="entry name" value="Carboxypeptidase-like, regulatory domain"/>
    <property type="match status" value="1"/>
</dbReference>
<dbReference type="AlphaFoldDB" id="A0A2S8AED2"/>
<sequence length="921" mass="107169">MSCLKYIFLLIFFPGFIFCQEIKIELKLIIKDEENNLINNAKIIIQGKENKTITFYTDEKGKADIQIIKGKYTLFISHSRYAPYSSEIQLNGNLTQEIKLKTKENELETIIVTAKESKGITTKSIIDKKALELLQPSSFTDVLELLPGGLAMDPVFTSVNPIQLRQAGSVSGYNTNSLGTLFMIDGIPINTNADLQYSPDPLNQAITNGQKFSNQRKKTTSIGIDMRTISTDDIEKVEIIRGIPSVEYGDLTSGVVNITRKKGGNKWEGRFKADGYSKLYYIAKGFEIPKYQWNINASMDVLDAKSEPRNTYDTYKRYTASLRSQKIFSLTSSQLVWDLNLDFTGSIDDEKFDPDTGYDKIDRYKSTYYKYGISNNFELLLKKKWIKDIQLSTSIREEVDKIEQIKFIQLPAVAPLPISMDEGAFDGIYLDKNYASNLYVEGKPLDVFLKLISNMYAKTLGFKHSILIGSDWTYSKNNGKGQIYNRLQPPNLNMGSFPRRYKDIPSMSKLSLYAEDKIGFNINKNHFILSLGLRSFKMTNMDHSYKLAKSFFWEPRANFQWSMPQMFIHNKAFTMDITLGYGEHKKVPTLELLYPDLHYINYTQLNYFHNNPEYRKLNFQTYIINKENKDLTVANNNKKEIRFDFSYDNNNLSVTIFREKMTSGFRSMTYYKHFIYKKYITDNIDHINITAPPDLTNLSYEIKNDFATYTKTENGSTTDKKGVEFQYSSKRFSIINTRFTFSGAWFNTIYRNSVPMYKSSDVILNNEKIPFVGLYKDDDGYELETFSTSFMADTYIPILKMNFLASVQCSWYNLTEYMKKDRSPLYYMGYDEVLHPYTEADKNDTYLKWLYRDNNNLDSRRVPLSLNINLKFSKKMYHEKITVSMFVNKLYNYNKKYEIYGIVQRRSSYSPYFGMEINFKL</sequence>
<dbReference type="Pfam" id="PF13715">
    <property type="entry name" value="CarbopepD_reg_2"/>
    <property type="match status" value="1"/>
</dbReference>
<evidence type="ECO:0000313" key="3">
    <source>
        <dbReference type="EMBL" id="PQL93452.1"/>
    </source>
</evidence>
<accession>A0A2S8AED2</accession>
<name>A0A2S8AED2_9FLAO</name>
<dbReference type="GO" id="GO:0015344">
    <property type="term" value="F:siderophore uptake transmembrane transporter activity"/>
    <property type="evidence" value="ECO:0007669"/>
    <property type="project" value="TreeGrafter"/>
</dbReference>
<evidence type="ECO:0000256" key="1">
    <source>
        <dbReference type="ARBA" id="ARBA00022729"/>
    </source>
</evidence>
<dbReference type="SUPFAM" id="SSF56935">
    <property type="entry name" value="Porins"/>
    <property type="match status" value="1"/>
</dbReference>
<organism evidence="3 4">
    <name type="scientific">Apibacter adventoris</name>
    <dbReference type="NCBI Taxonomy" id="1679466"/>
    <lineage>
        <taxon>Bacteria</taxon>
        <taxon>Pseudomonadati</taxon>
        <taxon>Bacteroidota</taxon>
        <taxon>Flavobacteriia</taxon>
        <taxon>Flavobacteriales</taxon>
        <taxon>Weeksellaceae</taxon>
        <taxon>Apibacter</taxon>
    </lineage>
</organism>
<dbReference type="InterPro" id="IPR012910">
    <property type="entry name" value="Plug_dom"/>
</dbReference>
<dbReference type="InterPro" id="IPR008969">
    <property type="entry name" value="CarboxyPept-like_regulatory"/>
</dbReference>
<proteinExistence type="predicted"/>
<comment type="caution">
    <text evidence="3">The sequence shown here is derived from an EMBL/GenBank/DDBJ whole genome shotgun (WGS) entry which is preliminary data.</text>
</comment>
<dbReference type="EMBL" id="PSZM01000034">
    <property type="protein sequence ID" value="PQL93452.1"/>
    <property type="molecule type" value="Genomic_DNA"/>
</dbReference>
<dbReference type="SUPFAM" id="SSF49464">
    <property type="entry name" value="Carboxypeptidase regulatory domain-like"/>
    <property type="match status" value="1"/>
</dbReference>
<dbReference type="PANTHER" id="PTHR30069:SF29">
    <property type="entry name" value="HEMOGLOBIN AND HEMOGLOBIN-HAPTOGLOBIN-BINDING PROTEIN 1-RELATED"/>
    <property type="match status" value="1"/>
</dbReference>
<dbReference type="InterPro" id="IPR037066">
    <property type="entry name" value="Plug_dom_sf"/>
</dbReference>
<dbReference type="Proteomes" id="UP000238042">
    <property type="component" value="Unassembled WGS sequence"/>
</dbReference>
<dbReference type="InterPro" id="IPR039426">
    <property type="entry name" value="TonB-dep_rcpt-like"/>
</dbReference>
<dbReference type="GO" id="GO:0009279">
    <property type="term" value="C:cell outer membrane"/>
    <property type="evidence" value="ECO:0007669"/>
    <property type="project" value="TreeGrafter"/>
</dbReference>
<evidence type="ECO:0000259" key="2">
    <source>
        <dbReference type="Pfam" id="PF07715"/>
    </source>
</evidence>
<keyword evidence="4" id="KW-1185">Reference proteome</keyword>
<keyword evidence="1" id="KW-0732">Signal</keyword>
<dbReference type="OrthoDB" id="1151166at2"/>
<dbReference type="PANTHER" id="PTHR30069">
    <property type="entry name" value="TONB-DEPENDENT OUTER MEMBRANE RECEPTOR"/>
    <property type="match status" value="1"/>
</dbReference>
<feature type="domain" description="TonB-dependent receptor plug" evidence="2">
    <location>
        <begin position="122"/>
        <end position="254"/>
    </location>
</feature>
<reference evidence="3 4" key="1">
    <citation type="submission" date="2018-02" db="EMBL/GenBank/DDBJ databases">
        <title>Genome sequences of Apibacter spp., gut symbionts of Asian honey bees.</title>
        <authorList>
            <person name="Kwong W.K."/>
            <person name="Steele M.I."/>
            <person name="Moran N.A."/>
        </authorList>
    </citation>
    <scope>NUCLEOTIDE SEQUENCE [LARGE SCALE GENOMIC DNA]</scope>
    <source>
        <strain evidence="4">wkB301</strain>
    </source>
</reference>
<dbReference type="Gene3D" id="2.170.130.10">
    <property type="entry name" value="TonB-dependent receptor, plug domain"/>
    <property type="match status" value="1"/>
</dbReference>
<dbReference type="GO" id="GO:0044718">
    <property type="term" value="P:siderophore transmembrane transport"/>
    <property type="evidence" value="ECO:0007669"/>
    <property type="project" value="TreeGrafter"/>
</dbReference>